<dbReference type="Proteomes" id="UP000825598">
    <property type="component" value="Plasmid unnamed2"/>
</dbReference>
<evidence type="ECO:0000313" key="2">
    <source>
        <dbReference type="Proteomes" id="UP000825598"/>
    </source>
</evidence>
<proteinExistence type="predicted"/>
<keyword evidence="2" id="KW-1185">Reference proteome</keyword>
<sequence length="510" mass="51362">MLRVDTDALVAVARSLEKTAVGLLADGGAVHPPLAADAASVTAATRFTHRAMALSSDIRNGARGLLSSAATLRAIAGNYEETDEEIARAHAVLQMPRTGAGQVPHVEPIPARENRAQVPMPAPVPRPGEVVAATFHTGDASRGAGFISQMQATADHAELASAETRSAVRVLDSAWKSPVSAAPAIEHLSNQSRFLGLVASDHRETAASASQHAQNFDAHKSRADSPQDFERLRAQIAQVEAANNTPPNVGRYSGLLKSLNDQLTEMEQRNQKNGAEYHEGADDGSQADPPSDEAMDMGQAAGLAAALPGMMASLAAGIVGAVGGLAAKVPEAAGQAATQAVSGIGSAMGAAQKGSGRLKMPSWDEPGVGGLGGGEGSGGGTAPAGGLSPAPGVQTPPAGGLDTSRAAVAPHPLPAAAPAPAGSGGMGMAPMGGMGPMGAGGGAGEKDKGGKEHKILVRAPRNSEPVKGVLQPTGQDRQQSEANEPAGENGQPEGTRRIVLGSRKAKPADQ</sequence>
<dbReference type="EMBL" id="CP081675">
    <property type="protein sequence ID" value="QZH69518.1"/>
    <property type="molecule type" value="Genomic_DNA"/>
</dbReference>
<protein>
    <submittedName>
        <fullName evidence="1">Uncharacterized protein</fullName>
    </submittedName>
</protein>
<accession>A0ACD1FR16</accession>
<gene>
    <name evidence="1" type="ORF">K6L26_31340</name>
</gene>
<name>A0ACD1FR16_MYCFR</name>
<organism evidence="1 2">
    <name type="scientific">Mycolicibacterium farcinogenes</name>
    <name type="common">Mycobacterium farcinogenes</name>
    <dbReference type="NCBI Taxonomy" id="1802"/>
    <lineage>
        <taxon>Bacteria</taxon>
        <taxon>Bacillati</taxon>
        <taxon>Actinomycetota</taxon>
        <taxon>Actinomycetes</taxon>
        <taxon>Mycobacteriales</taxon>
        <taxon>Mycobacteriaceae</taxon>
        <taxon>Mycolicibacterium</taxon>
    </lineage>
</organism>
<keyword evidence="1" id="KW-0614">Plasmid</keyword>
<geneLocation type="plasmid" evidence="1 2">
    <name>unnamed2</name>
</geneLocation>
<evidence type="ECO:0000313" key="1">
    <source>
        <dbReference type="EMBL" id="QZH69518.1"/>
    </source>
</evidence>
<reference evidence="1" key="1">
    <citation type="submission" date="2021-07" db="EMBL/GenBank/DDBJ databases">
        <title>Complete Genome Sequences of Mycobacterium farcinogenes Isolated from Clinical Specimens from Patients in Thailand.</title>
        <authorList>
            <person name="Sodsai P."/>
        </authorList>
    </citation>
    <scope>NUCLEOTIDE SEQUENCE</scope>
    <source>
        <strain evidence="1">BKK/CU-MFGFA-001</strain>
    </source>
</reference>